<sequence>MSNSIGAVIGGQNEYGNSKSGEELLVELWDLNHNVEAISIDWLAQMVKDVYKWIRQAGGISKWAAEDIKSWAEDLKKQRQAHELPELLAVACRACKLANGYYPRTAQLISILLMLSSSKAGRRGHLQQIATGEGKTAIVALFVVVKALRDRVKIDVLTSSKALARRDAKDLKTFFGMFALTVDDCTGGLSPRYKGCYAADILYGDIGSFQGDILCHEFQSKNVRGTPPRPFECIVIDEVDCMLVDDMMQGKVLMLSFHVPGMEYLEGILMMCWEHFVQFWSDLKRDPEDENILIQQIDGEDYRAEAWQHYENFVRHLETQLTNLINENGGTLVIPPHLRAFALKQIPKWMSALKKAIKMNENCEYVIREDAGGKKVVVPIDYQNTGTQQRSTSLSDGLHQFLQLKHGLRMDPETLVTSFITNPGFINRYKQIYGLSGTLGSNFEHSFLKEHYNVDITLMPTYKQPQLETMTPIIENDQQSWIDKICESISVQVTLCKRAALIICLTNDKLKQLSTVFKSRHPGSYKYTDDDEHFPTEFVGPMDVIFSTNYAGRGTDIKTNAELEANGGLHVIVTFMPRNSRVERQAFGRTARQGKKGTAQLILNKCDMDRDLFDQNMDILAKRDQLVEQSFEESKNEVLPKLLVKERLFEKFSTFIEEIRKSTTNAVGGNEQILAQIEEHWGFWLREKVEMRDADAPMPLEAVLLSELDAFIVEERRKGSPPPRRPPPAEFRPFGGASLFSSFFAPMMMARALSSSSFRCEAPFLGLNIFTNPSYLVLKGYSLDYKNAIAHLEKAIKLDVHNSGFSALAHYYMALALVKKGDDISVNEREVRAEHQNKAAEHLKKANELINEKLIPWLSRGAIMRPNSAFSQQNVNKVQLLKRLSEQCEKWYNFISECPAGHFCKFNGWIKPDPDKKLPEAEVDEFGKFGVWEFYQLEYAKPPKAWASIGLMAFFGAVQFGIGVWCVCTGNFRLALPFLQSGIRDLVEAARAAIGNTVISWSTFAIDKIRTYGAALAGWTNSLLSTCKDGIGKWLFKCANWLGLAKPLETPTTGKGDFLTKVIVNSELKQYLWPTFANLDPSEEVRRLRARIAELNRQEMLFSPISSASFDLMAQNGNEVGDADTLDDQNEIEEKMKMELEEELKKEKQLQEELKNAEKSIGRKLEQMEEWNSNKNSAKKTLLERLKELEQKQTANSEQQKADQKALNAMKKYQKQQQQTIDTLTQKLKGLTQNRWNSAACHNGLALSGPDRLIVQHFGEKEAWISVFAEEPIPKKDSGIFYYEVKMLGMGAVVIGLAPKQMPLNKTVGDFKGSYAYQSHGNFFGHAVDGCFRSDFGRPVIGGKPPFGVRDVIGCGVNLATRQIIYTKNGNRLDAVGLTQLARRSWPDAVGSDAVGPKTQLARRSWRDAVGQTQLARRSWPDAVGQTQLAQTQLAPRRSWPDAVGETQLAQTQLAQTQLARQLVGTRKTIGNTYNRKGRLLDQKFVSEQTRMSMPQLNLVAGLIHQGVAAPLGKDSIQILFEIGDNYFRDTVKEEMSRKIAAVAREVFGDGGDFLKNWAEATFVQLFTDKCAEELDKFADKIFADVYSTNNGGEAGTSNRPSNNGSGAGASNRPSNNGSGAGASNRPSNNGSGAGASNRPSNNGSGAGASNGPSNNGSGAGTSNQLMNVGGGAGTSNRPSNNADICRRAAQLLLTGLHDSGWAYLTTTIGGAGASNQLMNIGGGAGPSNQLMNIGGGAGPSNQLINIGGGAGPSNQLINIGGGAGPPNRPTDNDEPNFTDLVLLAIDCECVGVGPGGKKDMLARDSTNSEISNGRGNEQILAQIEEHWGFWLREKVEMRDADAPMPSEAVLISELDAFIMDERRKANNLSIFTNPSYLVLKGYGLDYENAIEHLEKAIELDEHKSGFAAPAHYYMALALVEKGDHFR</sequence>
<dbReference type="InterPro" id="IPR011115">
    <property type="entry name" value="SecA_DEAD"/>
</dbReference>
<accession>A0A183CKU2</accession>
<evidence type="ECO:0000256" key="7">
    <source>
        <dbReference type="SAM" id="Coils"/>
    </source>
</evidence>
<feature type="domain" description="SecA family profile" evidence="12">
    <location>
        <begin position="3"/>
        <end position="634"/>
    </location>
</feature>
<evidence type="ECO:0000256" key="1">
    <source>
        <dbReference type="ARBA" id="ARBA00008765"/>
    </source>
</evidence>
<dbReference type="InterPro" id="IPR011990">
    <property type="entry name" value="TPR-like_helical_dom_sf"/>
</dbReference>
<dbReference type="PROSITE" id="PS51192">
    <property type="entry name" value="HELICASE_ATP_BIND_1"/>
    <property type="match status" value="1"/>
</dbReference>
<dbReference type="InterPro" id="IPR014001">
    <property type="entry name" value="Helicase_ATP-bd"/>
</dbReference>
<feature type="region of interest" description="Disordered" evidence="8">
    <location>
        <begin position="1591"/>
        <end position="1679"/>
    </location>
</feature>
<keyword evidence="5" id="KW-0813">Transport</keyword>
<dbReference type="GO" id="GO:0006605">
    <property type="term" value="P:protein targeting"/>
    <property type="evidence" value="ECO:0007669"/>
    <property type="project" value="InterPro"/>
</dbReference>
<reference evidence="14" key="2">
    <citation type="submission" date="2016-06" db="UniProtKB">
        <authorList>
            <consortium name="WormBaseParasite"/>
        </authorList>
    </citation>
    <scope>IDENTIFICATION</scope>
</reference>
<dbReference type="InterPro" id="IPR027417">
    <property type="entry name" value="P-loop_NTPase"/>
</dbReference>
<evidence type="ECO:0000259" key="10">
    <source>
        <dbReference type="PROSITE" id="PS51192"/>
    </source>
</evidence>
<dbReference type="PROSITE" id="PS51194">
    <property type="entry name" value="HELICASE_CTER"/>
    <property type="match status" value="1"/>
</dbReference>
<evidence type="ECO:0000256" key="3">
    <source>
        <dbReference type="ARBA" id="ARBA00022490"/>
    </source>
</evidence>
<evidence type="ECO:0000256" key="2">
    <source>
        <dbReference type="ARBA" id="ARBA00014916"/>
    </source>
</evidence>
<keyword evidence="6" id="KW-0811">Translocation</keyword>
<evidence type="ECO:0000256" key="4">
    <source>
        <dbReference type="ARBA" id="ARBA00022839"/>
    </source>
</evidence>
<dbReference type="PRINTS" id="PR00906">
    <property type="entry name" value="SECA"/>
</dbReference>
<dbReference type="SMART" id="SM00449">
    <property type="entry name" value="SPRY"/>
    <property type="match status" value="1"/>
</dbReference>
<feature type="domain" description="B30.2/SPRY" evidence="9">
    <location>
        <begin position="1213"/>
        <end position="1408"/>
    </location>
</feature>
<reference evidence="13" key="1">
    <citation type="submission" date="2014-05" db="EMBL/GenBank/DDBJ databases">
        <title>The genome and life-stage specific transcriptomes of Globodera pallida elucidate key aspects of plant parasitism by a cyst nematode.</title>
        <authorList>
            <person name="Cotton J.A."/>
            <person name="Lilley C.J."/>
            <person name="Jones L.M."/>
            <person name="Kikuchi T."/>
            <person name="Reid A.J."/>
            <person name="Thorpe P."/>
            <person name="Tsai I.J."/>
            <person name="Beasley H."/>
            <person name="Blok V."/>
            <person name="Cock P.J.A."/>
            <person name="Van den Akker S.E."/>
            <person name="Holroyd N."/>
            <person name="Hunt M."/>
            <person name="Mantelin S."/>
            <person name="Naghra H."/>
            <person name="Pain A."/>
            <person name="Palomares-Rius J.E."/>
            <person name="Zarowiecki M."/>
            <person name="Berriman M."/>
            <person name="Jones J.T."/>
            <person name="Urwin P.E."/>
        </authorList>
    </citation>
    <scope>NUCLEOTIDE SEQUENCE [LARGE SCALE GENOMIC DNA]</scope>
    <source>
        <strain evidence="13">Lindley</strain>
    </source>
</reference>
<dbReference type="InterPro" id="IPR001870">
    <property type="entry name" value="B30.2/SPRY"/>
</dbReference>
<evidence type="ECO:0000313" key="13">
    <source>
        <dbReference type="Proteomes" id="UP000050741"/>
    </source>
</evidence>
<evidence type="ECO:0000259" key="9">
    <source>
        <dbReference type="PROSITE" id="PS50188"/>
    </source>
</evidence>
<evidence type="ECO:0000259" key="11">
    <source>
        <dbReference type="PROSITE" id="PS51194"/>
    </source>
</evidence>
<dbReference type="GO" id="GO:0005524">
    <property type="term" value="F:ATP binding"/>
    <property type="evidence" value="ECO:0007669"/>
    <property type="project" value="InterPro"/>
</dbReference>
<dbReference type="Proteomes" id="UP000050741">
    <property type="component" value="Unassembled WGS sequence"/>
</dbReference>
<dbReference type="SUPFAM" id="SSF52540">
    <property type="entry name" value="P-loop containing nucleoside triphosphate hydrolases"/>
    <property type="match status" value="2"/>
</dbReference>
<feature type="coiled-coil region" evidence="7">
    <location>
        <begin position="1123"/>
        <end position="1234"/>
    </location>
</feature>
<dbReference type="InterPro" id="IPR014018">
    <property type="entry name" value="SecA_motor_DEAD"/>
</dbReference>
<keyword evidence="4" id="KW-0378">Hydrolase</keyword>
<dbReference type="GO" id="GO:0017038">
    <property type="term" value="P:protein import"/>
    <property type="evidence" value="ECO:0007669"/>
    <property type="project" value="InterPro"/>
</dbReference>
<proteinExistence type="inferred from homology"/>
<dbReference type="WBParaSite" id="GPLIN_001349800">
    <property type="protein sequence ID" value="GPLIN_001349800"/>
    <property type="gene ID" value="GPLIN_001349800"/>
</dbReference>
<evidence type="ECO:0000259" key="12">
    <source>
        <dbReference type="PROSITE" id="PS51196"/>
    </source>
</evidence>
<keyword evidence="4" id="KW-0540">Nuclease</keyword>
<dbReference type="InterPro" id="IPR013320">
    <property type="entry name" value="ConA-like_dom_sf"/>
</dbReference>
<dbReference type="InterPro" id="IPR043136">
    <property type="entry name" value="B30.2/SPRY_sf"/>
</dbReference>
<dbReference type="Gene3D" id="1.25.40.10">
    <property type="entry name" value="Tetratricopeptide repeat domain"/>
    <property type="match status" value="1"/>
</dbReference>
<evidence type="ECO:0000256" key="5">
    <source>
        <dbReference type="ARBA" id="ARBA00022927"/>
    </source>
</evidence>
<keyword evidence="4" id="KW-0269">Exonuclease</keyword>
<dbReference type="InterPro" id="IPR044736">
    <property type="entry name" value="Gid1/RanBPM/SPLA_SPRY"/>
</dbReference>
<dbReference type="GO" id="GO:0004527">
    <property type="term" value="F:exonuclease activity"/>
    <property type="evidence" value="ECO:0007669"/>
    <property type="project" value="UniProtKB-KW"/>
</dbReference>
<dbReference type="GO" id="GO:0006886">
    <property type="term" value="P:intracellular protein transport"/>
    <property type="evidence" value="ECO:0007669"/>
    <property type="project" value="InterPro"/>
</dbReference>
<evidence type="ECO:0000256" key="8">
    <source>
        <dbReference type="SAM" id="MobiDB-lite"/>
    </source>
</evidence>
<keyword evidence="7" id="KW-0175">Coiled coil</keyword>
<keyword evidence="5" id="KW-0653">Protein transport</keyword>
<dbReference type="InterPro" id="IPR000185">
    <property type="entry name" value="SecA"/>
</dbReference>
<organism evidence="13 14">
    <name type="scientific">Globodera pallida</name>
    <name type="common">Potato cyst nematode worm</name>
    <name type="synonym">Heterodera pallida</name>
    <dbReference type="NCBI Taxonomy" id="36090"/>
    <lineage>
        <taxon>Eukaryota</taxon>
        <taxon>Metazoa</taxon>
        <taxon>Ecdysozoa</taxon>
        <taxon>Nematoda</taxon>
        <taxon>Chromadorea</taxon>
        <taxon>Rhabditida</taxon>
        <taxon>Tylenchina</taxon>
        <taxon>Tylenchomorpha</taxon>
        <taxon>Tylenchoidea</taxon>
        <taxon>Heteroderidae</taxon>
        <taxon>Heteroderinae</taxon>
        <taxon>Globodera</taxon>
    </lineage>
</organism>
<dbReference type="PROSITE" id="PS50188">
    <property type="entry name" value="B302_SPRY"/>
    <property type="match status" value="1"/>
</dbReference>
<dbReference type="PROSITE" id="PS51196">
    <property type="entry name" value="SECA_MOTOR_DEAD"/>
    <property type="match status" value="1"/>
</dbReference>
<dbReference type="SMART" id="SM00957">
    <property type="entry name" value="SecA_DEAD"/>
    <property type="match status" value="1"/>
</dbReference>
<keyword evidence="3" id="KW-0963">Cytoplasm</keyword>
<dbReference type="Pfam" id="PF00622">
    <property type="entry name" value="SPRY"/>
    <property type="match status" value="1"/>
</dbReference>
<name>A0A183CKU2_GLOPA</name>
<dbReference type="GO" id="GO:0016020">
    <property type="term" value="C:membrane"/>
    <property type="evidence" value="ECO:0007669"/>
    <property type="project" value="InterPro"/>
</dbReference>
<protein>
    <recommendedName>
        <fullName evidence="2">ATP-dependent RNA helicase DDX1</fullName>
    </recommendedName>
</protein>
<dbReference type="SUPFAM" id="SSF49899">
    <property type="entry name" value="Concanavalin A-like lectins/glucanases"/>
    <property type="match status" value="1"/>
</dbReference>
<dbReference type="PANTHER" id="PTHR30612:SF0">
    <property type="entry name" value="CHLOROPLAST PROTEIN-TRANSPORTING ATPASE"/>
    <property type="match status" value="1"/>
</dbReference>
<evidence type="ECO:0000256" key="6">
    <source>
        <dbReference type="ARBA" id="ARBA00023010"/>
    </source>
</evidence>
<dbReference type="CDD" id="cd12885">
    <property type="entry name" value="SPRY_RanBP_like"/>
    <property type="match status" value="1"/>
</dbReference>
<dbReference type="Gene3D" id="3.40.50.300">
    <property type="entry name" value="P-loop containing nucleotide triphosphate hydrolases"/>
    <property type="match status" value="2"/>
</dbReference>
<feature type="compositionally biased region" description="Low complexity" evidence="8">
    <location>
        <begin position="1598"/>
        <end position="1664"/>
    </location>
</feature>
<comment type="similarity">
    <text evidence="1">Belongs to the DEAD box helicase family. DDX1 subfamily.</text>
</comment>
<dbReference type="Gene3D" id="2.60.120.920">
    <property type="match status" value="1"/>
</dbReference>
<dbReference type="InterPro" id="IPR001650">
    <property type="entry name" value="Helicase_C-like"/>
</dbReference>
<evidence type="ECO:0000313" key="14">
    <source>
        <dbReference type="WBParaSite" id="GPLIN_001349800"/>
    </source>
</evidence>
<dbReference type="PANTHER" id="PTHR30612">
    <property type="entry name" value="SECA INNER MEMBRANE COMPONENT OF SEC PROTEIN SECRETION SYSTEM"/>
    <property type="match status" value="1"/>
</dbReference>
<keyword evidence="13" id="KW-1185">Reference proteome</keyword>
<dbReference type="InterPro" id="IPR003877">
    <property type="entry name" value="SPRY_dom"/>
</dbReference>
<feature type="domain" description="Helicase C-terminal" evidence="11">
    <location>
        <begin position="488"/>
        <end position="639"/>
    </location>
</feature>
<dbReference type="Pfam" id="PF07517">
    <property type="entry name" value="SecA_DEAD"/>
    <property type="match status" value="1"/>
</dbReference>
<dbReference type="Gene3D" id="3.90.1440.10">
    <property type="entry name" value="SecA, preprotein cross-linking domain"/>
    <property type="match status" value="1"/>
</dbReference>
<feature type="domain" description="Helicase ATP-binding" evidence="10">
    <location>
        <begin position="116"/>
        <end position="256"/>
    </location>
</feature>